<evidence type="ECO:0000313" key="2">
    <source>
        <dbReference type="EMBL" id="KOF69613.1"/>
    </source>
</evidence>
<keyword evidence="1" id="KW-0812">Transmembrane</keyword>
<feature type="transmembrane region" description="Helical" evidence="1">
    <location>
        <begin position="13"/>
        <end position="42"/>
    </location>
</feature>
<keyword evidence="1" id="KW-1133">Transmembrane helix</keyword>
<dbReference type="EMBL" id="KQ425304">
    <property type="protein sequence ID" value="KOF69613.1"/>
    <property type="molecule type" value="Genomic_DNA"/>
</dbReference>
<evidence type="ECO:0000256" key="1">
    <source>
        <dbReference type="SAM" id="Phobius"/>
    </source>
</evidence>
<accession>A0A0L8FY44</accession>
<keyword evidence="1" id="KW-0472">Membrane</keyword>
<sequence length="56" mass="6632">MSPDSPLINLHKYLFGFFFTFFSHPFLSLLFHFIYYTFVAFFSVKISSIEKVLIVS</sequence>
<protein>
    <submittedName>
        <fullName evidence="2">Uncharacterized protein</fullName>
    </submittedName>
</protein>
<reference evidence="2" key="1">
    <citation type="submission" date="2015-07" db="EMBL/GenBank/DDBJ databases">
        <title>MeaNS - Measles Nucleotide Surveillance Program.</title>
        <authorList>
            <person name="Tran T."/>
            <person name="Druce J."/>
        </authorList>
    </citation>
    <scope>NUCLEOTIDE SEQUENCE</scope>
    <source>
        <strain evidence="2">UCB-OBI-ISO-001</strain>
        <tissue evidence="2">Gonad</tissue>
    </source>
</reference>
<proteinExistence type="predicted"/>
<dbReference type="AlphaFoldDB" id="A0A0L8FY44"/>
<name>A0A0L8FY44_OCTBM</name>
<organism evidence="2">
    <name type="scientific">Octopus bimaculoides</name>
    <name type="common">California two-spotted octopus</name>
    <dbReference type="NCBI Taxonomy" id="37653"/>
    <lineage>
        <taxon>Eukaryota</taxon>
        <taxon>Metazoa</taxon>
        <taxon>Spiralia</taxon>
        <taxon>Lophotrochozoa</taxon>
        <taxon>Mollusca</taxon>
        <taxon>Cephalopoda</taxon>
        <taxon>Coleoidea</taxon>
        <taxon>Octopodiformes</taxon>
        <taxon>Octopoda</taxon>
        <taxon>Incirrata</taxon>
        <taxon>Octopodidae</taxon>
        <taxon>Octopus</taxon>
    </lineage>
</organism>
<gene>
    <name evidence="2" type="ORF">OCBIM_22004429mg</name>
</gene>